<dbReference type="InterPro" id="IPR000620">
    <property type="entry name" value="EamA_dom"/>
</dbReference>
<keyword evidence="3" id="KW-1133">Transmembrane helix</keyword>
<dbReference type="PANTHER" id="PTHR22911">
    <property type="entry name" value="ACYL-MALONYL CONDENSING ENZYME-RELATED"/>
    <property type="match status" value="1"/>
</dbReference>
<keyword evidence="6" id="KW-1185">Reference proteome</keyword>
<evidence type="ECO:0000259" key="4">
    <source>
        <dbReference type="Pfam" id="PF00892"/>
    </source>
</evidence>
<reference evidence="5 6" key="1">
    <citation type="submission" date="2022-10" db="EMBL/GenBank/DDBJ databases">
        <title>Description of Fervidibacillus gen. nov. in the family Fervidibacillaceae fam. nov. with two species, Fervidibacillus albus sp. nov., and Fervidibacillus halotolerans sp. nov., isolated from tidal flat sediments.</title>
        <authorList>
            <person name="Kwon K.K."/>
            <person name="Yang S.-H."/>
        </authorList>
    </citation>
    <scope>NUCLEOTIDE SEQUENCE [LARGE SCALE GENOMIC DNA]</scope>
    <source>
        <strain evidence="5 6">DSM 23332</strain>
    </source>
</reference>
<feature type="transmembrane region" description="Helical" evidence="3">
    <location>
        <begin position="28"/>
        <end position="50"/>
    </location>
</feature>
<evidence type="ECO:0000313" key="5">
    <source>
        <dbReference type="EMBL" id="MCU9595532.1"/>
    </source>
</evidence>
<proteinExistence type="inferred from homology"/>
<evidence type="ECO:0000313" key="6">
    <source>
        <dbReference type="Proteomes" id="UP001208656"/>
    </source>
</evidence>
<sequence length="328" mass="37110">MKLTVKYISIRECCTGRLGGKKIKRFKYYIFTVLGASCWGLIGLFVAPLYERGFTAWDVVAIRGIFTFAFLILFMILFQREQLRTRLKDHLFFAGTGILSMALFNYFYFETFSRSNLSIAVTLLYTGPLFVTILARIFFKEPLTMRKGTALFFAIIGCAFVVGLLPFNQTSISITVVLIGILSGFCYALYSILSKPLTKRYSSLTITTFTFLYTSVFMLLTSDLPKKANLFIHLDVWIWSLLLALVATFAAYVLYTTGLKYLETSKASILATIEPIVAVVTGVLFLEDHLFGWQVLGIVFVLYSAILVAGERSRKSKQVIQYVDDIQK</sequence>
<feature type="domain" description="EamA" evidence="4">
    <location>
        <begin position="176"/>
        <end position="308"/>
    </location>
</feature>
<name>A0ABT2WNL0_9BACI</name>
<feature type="transmembrane region" description="Helical" evidence="3">
    <location>
        <begin position="236"/>
        <end position="255"/>
    </location>
</feature>
<feature type="transmembrane region" description="Helical" evidence="3">
    <location>
        <begin position="56"/>
        <end position="78"/>
    </location>
</feature>
<dbReference type="SUPFAM" id="SSF103481">
    <property type="entry name" value="Multidrug resistance efflux transporter EmrE"/>
    <property type="match status" value="2"/>
</dbReference>
<dbReference type="Proteomes" id="UP001208656">
    <property type="component" value="Unassembled WGS sequence"/>
</dbReference>
<evidence type="ECO:0000256" key="2">
    <source>
        <dbReference type="ARBA" id="ARBA00007362"/>
    </source>
</evidence>
<dbReference type="Gene3D" id="1.10.3730.20">
    <property type="match status" value="2"/>
</dbReference>
<keyword evidence="3" id="KW-0472">Membrane</keyword>
<feature type="transmembrane region" description="Helical" evidence="3">
    <location>
        <begin position="150"/>
        <end position="167"/>
    </location>
</feature>
<protein>
    <submittedName>
        <fullName evidence="5">DMT family transporter</fullName>
    </submittedName>
</protein>
<dbReference type="Pfam" id="PF00892">
    <property type="entry name" value="EamA"/>
    <property type="match status" value="2"/>
</dbReference>
<dbReference type="EMBL" id="JAOUSE010000058">
    <property type="protein sequence ID" value="MCU9595532.1"/>
    <property type="molecule type" value="Genomic_DNA"/>
</dbReference>
<dbReference type="PANTHER" id="PTHR22911:SF79">
    <property type="entry name" value="MOBA-LIKE NTP TRANSFERASE DOMAIN-CONTAINING PROTEIN"/>
    <property type="match status" value="1"/>
</dbReference>
<feature type="transmembrane region" description="Helical" evidence="3">
    <location>
        <begin position="173"/>
        <end position="192"/>
    </location>
</feature>
<comment type="subcellular location">
    <subcellularLocation>
        <location evidence="1">Endomembrane system</location>
        <topology evidence="1">Multi-pass membrane protein</topology>
    </subcellularLocation>
</comment>
<keyword evidence="3" id="KW-0812">Transmembrane</keyword>
<gene>
    <name evidence="5" type="ORF">OEV82_13895</name>
</gene>
<organism evidence="5 6">
    <name type="scientific">Pallidibacillus thermolactis</name>
    <dbReference type="NCBI Taxonomy" id="251051"/>
    <lineage>
        <taxon>Bacteria</taxon>
        <taxon>Bacillati</taxon>
        <taxon>Bacillota</taxon>
        <taxon>Bacilli</taxon>
        <taxon>Bacillales</taxon>
        <taxon>Bacillaceae</taxon>
        <taxon>Pallidibacillus</taxon>
    </lineage>
</organism>
<feature type="transmembrane region" description="Helical" evidence="3">
    <location>
        <begin position="90"/>
        <end position="109"/>
    </location>
</feature>
<dbReference type="InterPro" id="IPR037185">
    <property type="entry name" value="EmrE-like"/>
</dbReference>
<evidence type="ECO:0000256" key="1">
    <source>
        <dbReference type="ARBA" id="ARBA00004127"/>
    </source>
</evidence>
<feature type="domain" description="EamA" evidence="4">
    <location>
        <begin position="28"/>
        <end position="162"/>
    </location>
</feature>
<comment type="similarity">
    <text evidence="2">Belongs to the EamA transporter family.</text>
</comment>
<feature type="transmembrane region" description="Helical" evidence="3">
    <location>
        <begin position="267"/>
        <end position="285"/>
    </location>
</feature>
<comment type="caution">
    <text evidence="5">The sequence shown here is derived from an EMBL/GenBank/DDBJ whole genome shotgun (WGS) entry which is preliminary data.</text>
</comment>
<feature type="transmembrane region" description="Helical" evidence="3">
    <location>
        <begin position="204"/>
        <end position="224"/>
    </location>
</feature>
<dbReference type="RefSeq" id="WP_263062224.1">
    <property type="nucleotide sequence ID" value="NZ_JAOUSE010000058.1"/>
</dbReference>
<evidence type="ECO:0000256" key="3">
    <source>
        <dbReference type="SAM" id="Phobius"/>
    </source>
</evidence>
<feature type="transmembrane region" description="Helical" evidence="3">
    <location>
        <begin position="115"/>
        <end position="138"/>
    </location>
</feature>
<accession>A0ABT2WNL0</accession>
<feature type="transmembrane region" description="Helical" evidence="3">
    <location>
        <begin position="291"/>
        <end position="310"/>
    </location>
</feature>